<evidence type="ECO:0000313" key="7">
    <source>
        <dbReference type="WBParaSite" id="MBELARI_LOCUS2885"/>
    </source>
</evidence>
<name>A0AAF3F7L7_9BILA</name>
<feature type="transmembrane region" description="Helical" evidence="5">
    <location>
        <begin position="6"/>
        <end position="30"/>
    </location>
</feature>
<evidence type="ECO:0000256" key="1">
    <source>
        <dbReference type="ARBA" id="ARBA00008693"/>
    </source>
</evidence>
<dbReference type="GO" id="GO:0005615">
    <property type="term" value="C:extracellular space"/>
    <property type="evidence" value="ECO:0007669"/>
    <property type="project" value="TreeGrafter"/>
</dbReference>
<accession>A0AAF3F7L7</accession>
<keyword evidence="4" id="KW-1015">Disulfide bond</keyword>
<reference evidence="7" key="1">
    <citation type="submission" date="2024-02" db="UniProtKB">
        <authorList>
            <consortium name="WormBaseParasite"/>
        </authorList>
    </citation>
    <scope>IDENTIFICATION</scope>
</reference>
<evidence type="ECO:0000256" key="3">
    <source>
        <dbReference type="ARBA" id="ARBA00022702"/>
    </source>
</evidence>
<keyword evidence="3" id="KW-0372">Hormone</keyword>
<proteinExistence type="inferred from homology"/>
<keyword evidence="5" id="KW-0472">Membrane</keyword>
<organism evidence="6 7">
    <name type="scientific">Mesorhabditis belari</name>
    <dbReference type="NCBI Taxonomy" id="2138241"/>
    <lineage>
        <taxon>Eukaryota</taxon>
        <taxon>Metazoa</taxon>
        <taxon>Ecdysozoa</taxon>
        <taxon>Nematoda</taxon>
        <taxon>Chromadorea</taxon>
        <taxon>Rhabditida</taxon>
        <taxon>Rhabditina</taxon>
        <taxon>Rhabditomorpha</taxon>
        <taxon>Rhabditoidea</taxon>
        <taxon>Rhabditidae</taxon>
        <taxon>Mesorhabditinae</taxon>
        <taxon>Mesorhabditis</taxon>
    </lineage>
</organism>
<comment type="subunit">
    <text evidence="2">Homodimer; disulfide-linked.</text>
</comment>
<dbReference type="InterPro" id="IPR004978">
    <property type="entry name" value="Stanniocalcin"/>
</dbReference>
<dbReference type="GO" id="GO:0006874">
    <property type="term" value="P:intracellular calcium ion homeostasis"/>
    <property type="evidence" value="ECO:0007669"/>
    <property type="project" value="TreeGrafter"/>
</dbReference>
<dbReference type="AlphaFoldDB" id="A0AAF3F7L7"/>
<comment type="similarity">
    <text evidence="1">Belongs to the stanniocalcin family.</text>
</comment>
<dbReference type="PANTHER" id="PTHR11245">
    <property type="entry name" value="STANNIOCALCIN"/>
    <property type="match status" value="1"/>
</dbReference>
<sequence length="507" mass="55867">MNRRCLIWSLAAALIVLVIIAITVTLILVLRKHHKKSDEKSDGQSLNEIISENSTFPDGSYQFSVSDLKTGTLDESPDVLPIWMLKMLNLAVDDSSMVAETNRLSYLFVRLTPTNNTSDTRTKRQTTTDDKAIGVRFGDSDTIHIIPRNLTSIYNSGLSFIGTLPDGSQVFQIQVRMGDAMCSKQDYGSCLGAKWTPYSIENGDAVVGSAAQFDNDLPVACGSQCDAKSDSPCATSSCSQCDGQQVAGANTPVTRRYNMGTKQAANLQFLYETFSVPDRITVTYEGDEIFDSGCVGTEGERTTPIGFDGNSMEVRVDVEPNCDGTTSTAWYFTLPCVDGPPTTPPQPNTTSPIPSTTSGDCRNRQCSEYKCLDDTRAHCGPSGYLLSFGYKYCNSFIDHTNLFTPAGKRFFECVRPRLMEYIEGYLDSAGDSVNCDDLKLKAFDSHIPIFRDCDYCDMIFLNAPQFLKEACDLMAMFPRPLLRACSMGSQCLLILFVLPRATHFVVE</sequence>
<evidence type="ECO:0000256" key="5">
    <source>
        <dbReference type="SAM" id="Phobius"/>
    </source>
</evidence>
<evidence type="ECO:0000313" key="6">
    <source>
        <dbReference type="Proteomes" id="UP000887575"/>
    </source>
</evidence>
<keyword evidence="5" id="KW-0812">Transmembrane</keyword>
<dbReference type="PANTHER" id="PTHR11245:SF6">
    <property type="entry name" value="DUF19 DOMAIN-CONTAINING PROTEIN"/>
    <property type="match status" value="1"/>
</dbReference>
<protein>
    <submittedName>
        <fullName evidence="7">Uncharacterized protein</fullName>
    </submittedName>
</protein>
<dbReference type="WBParaSite" id="MBELARI_LOCUS2885">
    <property type="protein sequence ID" value="MBELARI_LOCUS2885"/>
    <property type="gene ID" value="MBELARI_LOCUS2885"/>
</dbReference>
<keyword evidence="6" id="KW-1185">Reference proteome</keyword>
<dbReference type="GO" id="GO:0005179">
    <property type="term" value="F:hormone activity"/>
    <property type="evidence" value="ECO:0007669"/>
    <property type="project" value="UniProtKB-KW"/>
</dbReference>
<evidence type="ECO:0000256" key="2">
    <source>
        <dbReference type="ARBA" id="ARBA00011748"/>
    </source>
</evidence>
<keyword evidence="5" id="KW-1133">Transmembrane helix</keyword>
<evidence type="ECO:0000256" key="4">
    <source>
        <dbReference type="ARBA" id="ARBA00023157"/>
    </source>
</evidence>
<dbReference type="Proteomes" id="UP000887575">
    <property type="component" value="Unassembled WGS sequence"/>
</dbReference>